<dbReference type="InterPro" id="IPR053159">
    <property type="entry name" value="Hybrid_Histidine_Kinase"/>
</dbReference>
<feature type="chain" id="PRO_5030994108" evidence="2">
    <location>
        <begin position="16"/>
        <end position="293"/>
    </location>
</feature>
<proteinExistence type="predicted"/>
<organism evidence="3">
    <name type="scientific">Craspedostauros australis</name>
    <dbReference type="NCBI Taxonomy" id="1486917"/>
    <lineage>
        <taxon>Eukaryota</taxon>
        <taxon>Sar</taxon>
        <taxon>Stramenopiles</taxon>
        <taxon>Ochrophyta</taxon>
        <taxon>Bacillariophyta</taxon>
        <taxon>Bacillariophyceae</taxon>
        <taxon>Bacillariophycidae</taxon>
        <taxon>Naviculales</taxon>
        <taxon>Naviculaceae</taxon>
        <taxon>Craspedostauros</taxon>
    </lineage>
</organism>
<feature type="compositionally biased region" description="Polar residues" evidence="1">
    <location>
        <begin position="213"/>
        <end position="235"/>
    </location>
</feature>
<protein>
    <submittedName>
        <fullName evidence="3">Uncharacterized protein</fullName>
    </submittedName>
</protein>
<feature type="compositionally biased region" description="Low complexity" evidence="1">
    <location>
        <begin position="253"/>
        <end position="262"/>
    </location>
</feature>
<gene>
    <name evidence="3" type="ORF">CAUS1442_LOCUS12705</name>
</gene>
<dbReference type="PANTHER" id="PTHR43642">
    <property type="entry name" value="HYBRID SIGNAL TRANSDUCTION HISTIDINE KINASE G"/>
    <property type="match status" value="1"/>
</dbReference>
<dbReference type="EMBL" id="HBEF01020565">
    <property type="protein sequence ID" value="CAD8340571.1"/>
    <property type="molecule type" value="Transcribed_RNA"/>
</dbReference>
<feature type="region of interest" description="Disordered" evidence="1">
    <location>
        <begin position="210"/>
        <end position="293"/>
    </location>
</feature>
<feature type="signal peptide" evidence="2">
    <location>
        <begin position="1"/>
        <end position="15"/>
    </location>
</feature>
<feature type="compositionally biased region" description="Basic residues" evidence="1">
    <location>
        <begin position="241"/>
        <end position="252"/>
    </location>
</feature>
<name>A0A7R9ZQL6_9STRA</name>
<evidence type="ECO:0000313" key="3">
    <source>
        <dbReference type="EMBL" id="CAD8340571.1"/>
    </source>
</evidence>
<feature type="compositionally biased region" description="Basic and acidic residues" evidence="1">
    <location>
        <begin position="268"/>
        <end position="278"/>
    </location>
</feature>
<accession>A0A7R9ZQL6</accession>
<evidence type="ECO:0000256" key="1">
    <source>
        <dbReference type="SAM" id="MobiDB-lite"/>
    </source>
</evidence>
<dbReference type="PANTHER" id="PTHR43642:SF1">
    <property type="entry name" value="HYBRID SIGNAL TRANSDUCTION HISTIDINE KINASE G"/>
    <property type="match status" value="1"/>
</dbReference>
<evidence type="ECO:0000256" key="2">
    <source>
        <dbReference type="SAM" id="SignalP"/>
    </source>
</evidence>
<keyword evidence="2" id="KW-0732">Signal</keyword>
<sequence>MILAIFFFKFEWAEAICEKFWVLTSHEKSHIAITQRSLQTGLIAAGRYRETKRRRYLKRLRQMIVTLKNVKKLKGAKVTHQSRILEAEELSLRKSKDIRGVQNAYDEAIKAAAEAGHLHEAALTAELAGEFFLRSKRNTYVQDYFVQALGFYEGWGAHSKANDLRQRHALYTASSKSDKLNMRASSHSMLIPNTVQDMSTSRRTTVDLISVFTPPQSMVGSSVSEKGSRMQGDTDQQQQQHKPRHLAQRHHQTQTQQPQQNMRHNHHQQHEMQQKHDEVDADDDDVSVLTGGS</sequence>
<dbReference type="AlphaFoldDB" id="A0A7R9ZQL6"/>
<reference evidence="3" key="1">
    <citation type="submission" date="2021-01" db="EMBL/GenBank/DDBJ databases">
        <authorList>
            <person name="Corre E."/>
            <person name="Pelletier E."/>
            <person name="Niang G."/>
            <person name="Scheremetjew M."/>
            <person name="Finn R."/>
            <person name="Kale V."/>
            <person name="Holt S."/>
            <person name="Cochrane G."/>
            <person name="Meng A."/>
            <person name="Brown T."/>
            <person name="Cohen L."/>
        </authorList>
    </citation>
    <scope>NUCLEOTIDE SEQUENCE</scope>
    <source>
        <strain evidence="3">CCMP3328</strain>
    </source>
</reference>